<name>A0A226X0U4_CABSO</name>
<dbReference type="InterPro" id="IPR018769">
    <property type="entry name" value="VgrG2_DUF2345"/>
</dbReference>
<dbReference type="EMBL" id="MTHB01000123">
    <property type="protein sequence ID" value="OXC76498.1"/>
    <property type="molecule type" value="Genomic_DNA"/>
</dbReference>
<dbReference type="Pfam" id="PF13296">
    <property type="entry name" value="T6SS_Vgr"/>
    <property type="match status" value="1"/>
</dbReference>
<dbReference type="Pfam" id="PF05954">
    <property type="entry name" value="Phage_GPD"/>
    <property type="match status" value="1"/>
</dbReference>
<dbReference type="RefSeq" id="WP_256983088.1">
    <property type="nucleotide sequence ID" value="NZ_MTHB01000123.1"/>
</dbReference>
<dbReference type="Gene3D" id="2.40.50.230">
    <property type="entry name" value="Gp5 N-terminal domain"/>
    <property type="match status" value="1"/>
</dbReference>
<evidence type="ECO:0000259" key="1">
    <source>
        <dbReference type="Pfam" id="PF10106"/>
    </source>
</evidence>
<evidence type="ECO:0000313" key="3">
    <source>
        <dbReference type="EMBL" id="OXC76498.1"/>
    </source>
</evidence>
<dbReference type="InterPro" id="IPR037026">
    <property type="entry name" value="Vgr_OB-fold_dom_sf"/>
</dbReference>
<dbReference type="SUPFAM" id="SSF69279">
    <property type="entry name" value="Phage tail proteins"/>
    <property type="match status" value="2"/>
</dbReference>
<protein>
    <submittedName>
        <fullName evidence="3">VgrG protein</fullName>
    </submittedName>
</protein>
<dbReference type="AlphaFoldDB" id="A0A226X0U4"/>
<comment type="caution">
    <text evidence="3">The sequence shown here is derived from an EMBL/GenBank/DDBJ whole genome shotgun (WGS) entry which is preliminary data.</text>
</comment>
<dbReference type="InterPro" id="IPR028244">
    <property type="entry name" value="T6SS_Rhs_Vgr_dom"/>
</dbReference>
<dbReference type="InterPro" id="IPR006533">
    <property type="entry name" value="T6SS_Vgr_RhsGE"/>
</dbReference>
<proteinExistence type="predicted"/>
<dbReference type="Gene3D" id="2.30.110.50">
    <property type="match status" value="2"/>
</dbReference>
<sequence>MDQKVVYKHWHYRLDMPQTRSADLADIVEFEGERAIGESSRYVIRFTHPQADLSHIDYLNRPATLVIQTPFNLLTMAAPEPERRVQGVLTFFSHLGSNRDESTYEVVLESRLSLLCNVPKCRFFLSQSFPEIIGQILGEHGFDRIQASFEFNLYRTYRPRDFVMQWNEDDLSFITRLCRRSGIWFVCEEGEHCENVRFGDDFTHYRRDLRLEVPYHEYSGLESSGAESVNSLKMTATTLPASYKVRTFSTENRLSEPIEAVSAIREDRTTYGEAYTWGTPDLNQSDAQEEALLRQEAALAAQVVYEGTCTVLDLAPGCILKLSNRELPDAKYGLLAVRVKCRASRKDPYHAEFTAIPSTLQLQLPRQYRLPLLESTWPRIEGVITGTIASPGNYKAPYLNEQGCYIVNVHADQDKRTPGLQSCPMRLAKPFAGAGQTGFHFGLVEGTIVTVGFLWGCPDLPFISQVLHTAQHTDPVNSTYPWGTRNTLHTRSNNTLQMEDGHGREHIKLATEHSKSQLNLGHSVDRSQNERGHGAELRTDTQAIVRGGAGAMVTAYNRQGARGHQLDMQETIAQLKDMLALAQTLAQSAEASKASPADTGAQKAINDALDKLKQPGALVTAPGPVGIVSGDGVQLAADGSIIATAKKGVHFSTLKRFTVAAREFVSVFSQKGMSLIAAAGPVAVQAQRGSMQLASQEDMTVETVEGVVHVKSPKEIVLNVGGSYLRLTPDAIEAGTRGGVLFRSSGLKKVGPAQMDLSGAAFAPKFVPFTTDCEVWRRNANFVQQLAPAPVPAPVVNAAAVVPAPSSDAGAVVPSPFGDFFSRQSGSAVPVGASAFSPFDGQPSNVDSTVPKVKVTLDSPDDQQQTYVAPDPIKLVNAAPCGWKSTDLKADVSEHVEAKSYWGRLDDRTPWCDPITKSPYRGGGSRDSNFEFAYSEQDKAITCRVRAMLIPMDLFPVDAKGARDTSVSADEATIPYEFSAHSMMKPGSIVNGVKMDYRDAVGPQYDFSALRNRVEGALNQGGYKLILDGCSKGAACGCRVKVSFKVDLRVSIKGVPIDGFNPHVSLKLFPQVLRADTGAWGEKYKYKLKKKILDYPDANIEAHECGHYFNFPDEYYDQGGWLHESYIKDEQIDFSLVDAKAGTLVWQARSQTNLMGYGATTPLDRGRATTSPYYLEYVRRQFSLATNKLWRVGYES</sequence>
<evidence type="ECO:0000313" key="4">
    <source>
        <dbReference type="Proteomes" id="UP000214720"/>
    </source>
</evidence>
<reference evidence="4" key="1">
    <citation type="submission" date="2017-01" db="EMBL/GenBank/DDBJ databases">
        <title>Genome Analysis of Deinococcus marmoris KOPRI26562.</title>
        <authorList>
            <person name="Kim J.H."/>
            <person name="Oh H.-M."/>
        </authorList>
    </citation>
    <scope>NUCLEOTIDE SEQUENCE [LARGE SCALE GENOMIC DNA]</scope>
    <source>
        <strain evidence="4">PAMC 26633</strain>
    </source>
</reference>
<organism evidence="3 4">
    <name type="scientific">Caballeronia sordidicola</name>
    <name type="common">Burkholderia sordidicola</name>
    <dbReference type="NCBI Taxonomy" id="196367"/>
    <lineage>
        <taxon>Bacteria</taxon>
        <taxon>Pseudomonadati</taxon>
        <taxon>Pseudomonadota</taxon>
        <taxon>Betaproteobacteria</taxon>
        <taxon>Burkholderiales</taxon>
        <taxon>Burkholderiaceae</taxon>
        <taxon>Caballeronia</taxon>
    </lineage>
</organism>
<dbReference type="Gene3D" id="3.55.50.10">
    <property type="entry name" value="Baseplate protein-like domains"/>
    <property type="match status" value="1"/>
</dbReference>
<feature type="domain" description="Putative type VI secretion system Rhs element associated Vgr" evidence="2">
    <location>
        <begin position="488"/>
        <end position="589"/>
    </location>
</feature>
<feature type="domain" description="DUF2345" evidence="1">
    <location>
        <begin position="607"/>
        <end position="753"/>
    </location>
</feature>
<evidence type="ECO:0000259" key="2">
    <source>
        <dbReference type="Pfam" id="PF13296"/>
    </source>
</evidence>
<dbReference type="SUPFAM" id="SSF69255">
    <property type="entry name" value="gp5 N-terminal domain-like"/>
    <property type="match status" value="1"/>
</dbReference>
<accession>A0A226X0U4</accession>
<dbReference type="Pfam" id="PF10106">
    <property type="entry name" value="DUF2345"/>
    <property type="match status" value="1"/>
</dbReference>
<gene>
    <name evidence="3" type="ORF">BSU04_21015</name>
</gene>
<dbReference type="Proteomes" id="UP000214720">
    <property type="component" value="Unassembled WGS sequence"/>
</dbReference>
<dbReference type="NCBIfam" id="TIGR01646">
    <property type="entry name" value="vgr_GE"/>
    <property type="match status" value="1"/>
</dbReference>